<keyword evidence="3" id="KW-1185">Reference proteome</keyword>
<accession>A0A2N4U085</accession>
<name>A0A2N4U085_9BURK</name>
<keyword evidence="1" id="KW-1133">Transmembrane helix</keyword>
<organism evidence="2 3">
    <name type="scientific">Pollutimonas subterranea</name>
    <dbReference type="NCBI Taxonomy" id="2045210"/>
    <lineage>
        <taxon>Bacteria</taxon>
        <taxon>Pseudomonadati</taxon>
        <taxon>Pseudomonadota</taxon>
        <taxon>Betaproteobacteria</taxon>
        <taxon>Burkholderiales</taxon>
        <taxon>Alcaligenaceae</taxon>
        <taxon>Pollutimonas</taxon>
    </lineage>
</organism>
<sequence length="114" mass="12638">MGIFNILPGYARTPPGRERVILRRMPLVFLVGTLIIGMPSLVVRLFHWLGIEQSPTLVTTIDVYAYSAFSFFWPACVLVTVGAFIVKLMKGPAYVADAYPLNDADAPRKLPPDD</sequence>
<evidence type="ECO:0000256" key="1">
    <source>
        <dbReference type="SAM" id="Phobius"/>
    </source>
</evidence>
<keyword evidence="1" id="KW-0472">Membrane</keyword>
<comment type="caution">
    <text evidence="2">The sequence shown here is derived from an EMBL/GenBank/DDBJ whole genome shotgun (WGS) entry which is preliminary data.</text>
</comment>
<proteinExistence type="predicted"/>
<protein>
    <submittedName>
        <fullName evidence="2">Uncharacterized protein</fullName>
    </submittedName>
</protein>
<keyword evidence="1" id="KW-0812">Transmembrane</keyword>
<feature type="transmembrane region" description="Helical" evidence="1">
    <location>
        <begin position="63"/>
        <end position="86"/>
    </location>
</feature>
<dbReference type="RefSeq" id="WP_102075345.1">
    <property type="nucleotide sequence ID" value="NZ_PDNW01000020.1"/>
</dbReference>
<dbReference type="OrthoDB" id="8537001at2"/>
<evidence type="ECO:0000313" key="3">
    <source>
        <dbReference type="Proteomes" id="UP000234190"/>
    </source>
</evidence>
<evidence type="ECO:0000313" key="2">
    <source>
        <dbReference type="EMBL" id="PLC48421.1"/>
    </source>
</evidence>
<gene>
    <name evidence="2" type="ORF">CR159_17960</name>
</gene>
<reference evidence="2 3" key="1">
    <citation type="submission" date="2017-10" db="EMBL/GenBank/DDBJ databases">
        <title>Two draft genome sequences of Pusillimonas sp. strains isolated from a nitrate- and radionuclide-contaminated groundwater in Russia.</title>
        <authorList>
            <person name="Grouzdev D.S."/>
            <person name="Tourova T.P."/>
            <person name="Goeva M.A."/>
            <person name="Babich T.L."/>
            <person name="Sokolova D.S."/>
            <person name="Abdullin R."/>
            <person name="Poltaraus A.B."/>
            <person name="Toshchakov S.V."/>
            <person name="Nazina T.N."/>
        </authorList>
    </citation>
    <scope>NUCLEOTIDE SEQUENCE [LARGE SCALE GENOMIC DNA]</scope>
    <source>
        <strain evidence="2 3">JR1/69-3-13</strain>
    </source>
</reference>
<dbReference type="EMBL" id="PDNW01000020">
    <property type="protein sequence ID" value="PLC48421.1"/>
    <property type="molecule type" value="Genomic_DNA"/>
</dbReference>
<dbReference type="AlphaFoldDB" id="A0A2N4U085"/>
<dbReference type="Proteomes" id="UP000234190">
    <property type="component" value="Unassembled WGS sequence"/>
</dbReference>
<feature type="transmembrane region" description="Helical" evidence="1">
    <location>
        <begin position="27"/>
        <end position="51"/>
    </location>
</feature>